<dbReference type="SUPFAM" id="SSF103647">
    <property type="entry name" value="TSP type-3 repeat"/>
    <property type="match status" value="1"/>
</dbReference>
<organism evidence="2 3">
    <name type="scientific">Tessaracoccus aquimaris</name>
    <dbReference type="NCBI Taxonomy" id="1332264"/>
    <lineage>
        <taxon>Bacteria</taxon>
        <taxon>Bacillati</taxon>
        <taxon>Actinomycetota</taxon>
        <taxon>Actinomycetes</taxon>
        <taxon>Propionibacteriales</taxon>
        <taxon>Propionibacteriaceae</taxon>
        <taxon>Tessaracoccus</taxon>
    </lineage>
</organism>
<dbReference type="EMBL" id="CP019606">
    <property type="protein sequence ID" value="AQP48050.1"/>
    <property type="molecule type" value="Genomic_DNA"/>
</dbReference>
<feature type="compositionally biased region" description="Basic and acidic residues" evidence="1">
    <location>
        <begin position="143"/>
        <end position="152"/>
    </location>
</feature>
<evidence type="ECO:0000313" key="3">
    <source>
        <dbReference type="Proteomes" id="UP000188145"/>
    </source>
</evidence>
<gene>
    <name evidence="2" type="ORF">BW730_11690</name>
</gene>
<proteinExistence type="predicted"/>
<dbReference type="Proteomes" id="UP000188145">
    <property type="component" value="Chromosome"/>
</dbReference>
<feature type="compositionally biased region" description="Gly residues" evidence="1">
    <location>
        <begin position="98"/>
        <end position="110"/>
    </location>
</feature>
<dbReference type="STRING" id="1332264.BW730_11690"/>
<protein>
    <submittedName>
        <fullName evidence="2">Uncharacterized protein</fullName>
    </submittedName>
</protein>
<keyword evidence="3" id="KW-1185">Reference proteome</keyword>
<dbReference type="Gene3D" id="4.10.1080.10">
    <property type="entry name" value="TSP type-3 repeat"/>
    <property type="match status" value="1"/>
</dbReference>
<accession>A0A1Q2CPT6</accession>
<reference evidence="3" key="1">
    <citation type="submission" date="2017-02" db="EMBL/GenBank/DDBJ databases">
        <title>Tessaracoccus aquaemaris sp. nov., isolated from the intestine of a Korean rockfish, Sebastes schlegelii, in a marine aquaculture pond.</title>
        <authorList>
            <person name="Tak E.J."/>
            <person name="Bae J.-W."/>
        </authorList>
    </citation>
    <scope>NUCLEOTIDE SEQUENCE [LARGE SCALE GENOMIC DNA]</scope>
    <source>
        <strain evidence="3">NSG39</strain>
    </source>
</reference>
<sequence>MPDYGPRPASVPDVQPGQPLPSTPSTPGAGAGVGSGVPGDDGLVWDPVDTDGDGTPDYRDTDSDNDGIPDAVEARPDGASPGIPTAPNPEPDAPTGGTPTGGTPTGGTPTGGTPTSGTPSTGTPSTGTPSTGTPTGGPPTQEPGDKPKDPKPNEPTVCTEPPPQPGGHDFTVDLSDLRDDARYVSNLIPSASELSQCWESVADLVQHWGLWMPVAGTYKKGCRQFGTLYEGAAKELQAVSDALTKTAKRYEEMEAKGVQISGQINK</sequence>
<evidence type="ECO:0000313" key="2">
    <source>
        <dbReference type="EMBL" id="AQP48050.1"/>
    </source>
</evidence>
<dbReference type="KEGG" id="tes:BW730_11690"/>
<evidence type="ECO:0000256" key="1">
    <source>
        <dbReference type="SAM" id="MobiDB-lite"/>
    </source>
</evidence>
<dbReference type="InterPro" id="IPR028974">
    <property type="entry name" value="TSP_type-3_rpt"/>
</dbReference>
<dbReference type="OrthoDB" id="3734419at2"/>
<feature type="region of interest" description="Disordered" evidence="1">
    <location>
        <begin position="1"/>
        <end position="168"/>
    </location>
</feature>
<dbReference type="GO" id="GO:0005509">
    <property type="term" value="F:calcium ion binding"/>
    <property type="evidence" value="ECO:0007669"/>
    <property type="project" value="InterPro"/>
</dbReference>
<dbReference type="RefSeq" id="WP_077686383.1">
    <property type="nucleotide sequence ID" value="NZ_CP019606.1"/>
</dbReference>
<name>A0A1Q2CPT6_9ACTN</name>
<dbReference type="AlphaFoldDB" id="A0A1Q2CPT6"/>
<feature type="compositionally biased region" description="Low complexity" evidence="1">
    <location>
        <begin position="111"/>
        <end position="133"/>
    </location>
</feature>
<feature type="compositionally biased region" description="Gly residues" evidence="1">
    <location>
        <begin position="29"/>
        <end position="39"/>
    </location>
</feature>